<dbReference type="InterPro" id="IPR003439">
    <property type="entry name" value="ABC_transporter-like_ATP-bd"/>
</dbReference>
<dbReference type="InterPro" id="IPR027417">
    <property type="entry name" value="P-loop_NTPase"/>
</dbReference>
<dbReference type="AlphaFoldDB" id="A0A552WSW8"/>
<evidence type="ECO:0000259" key="4">
    <source>
        <dbReference type="PROSITE" id="PS50893"/>
    </source>
</evidence>
<sequence length="252" mass="27396">MITATDISVRFGGLRALEDVSVQVEPGRVEALIGPNGAGKSTLLNVLSGFVRPTSGSIQVDGTDVTRAAAHRRARSGIARSFQTPRYVPHLSVADNVLLGFFPRVKGGLVHTLLGTLGQMRQERQIREQLDTLLEEFELHEVASEEAGNVPLWQLRIMEIARCMAARPQYVFLDEPAAGFDDKERALLAGQVSKLTQAGVGVLLVEHNFGFIKTVSSHVTVLAQGKHLASGEPSQIDSDPRVVEVYLGKEEH</sequence>
<dbReference type="SMART" id="SM00382">
    <property type="entry name" value="AAA"/>
    <property type="match status" value="1"/>
</dbReference>
<dbReference type="EMBL" id="VJXR01000016">
    <property type="protein sequence ID" value="TRW45912.1"/>
    <property type="molecule type" value="Genomic_DNA"/>
</dbReference>
<evidence type="ECO:0000256" key="1">
    <source>
        <dbReference type="ARBA" id="ARBA00022448"/>
    </source>
</evidence>
<dbReference type="GO" id="GO:0005886">
    <property type="term" value="C:plasma membrane"/>
    <property type="evidence" value="ECO:0007669"/>
    <property type="project" value="TreeGrafter"/>
</dbReference>
<dbReference type="Gene3D" id="3.40.50.300">
    <property type="entry name" value="P-loop containing nucleotide triphosphate hydrolases"/>
    <property type="match status" value="1"/>
</dbReference>
<evidence type="ECO:0000256" key="3">
    <source>
        <dbReference type="ARBA" id="ARBA00022840"/>
    </source>
</evidence>
<protein>
    <submittedName>
        <fullName evidence="5">ABC transporter ATP-binding protein</fullName>
    </submittedName>
</protein>
<evidence type="ECO:0000256" key="2">
    <source>
        <dbReference type="ARBA" id="ARBA00022741"/>
    </source>
</evidence>
<keyword evidence="3 5" id="KW-0067">ATP-binding</keyword>
<dbReference type="GO" id="GO:0016887">
    <property type="term" value="F:ATP hydrolysis activity"/>
    <property type="evidence" value="ECO:0007669"/>
    <property type="project" value="InterPro"/>
</dbReference>
<comment type="caution">
    <text evidence="5">The sequence shown here is derived from an EMBL/GenBank/DDBJ whole genome shotgun (WGS) entry which is preliminary data.</text>
</comment>
<accession>A0A552WSW8</accession>
<keyword evidence="2" id="KW-0547">Nucleotide-binding</keyword>
<keyword evidence="1" id="KW-0813">Transport</keyword>
<feature type="domain" description="ABC transporter" evidence="4">
    <location>
        <begin position="2"/>
        <end position="249"/>
    </location>
</feature>
<dbReference type="InterPro" id="IPR003593">
    <property type="entry name" value="AAA+_ATPase"/>
</dbReference>
<gene>
    <name evidence="5" type="ORF">FJ693_07690</name>
</gene>
<dbReference type="GO" id="GO:0005524">
    <property type="term" value="F:ATP binding"/>
    <property type="evidence" value="ECO:0007669"/>
    <property type="project" value="UniProtKB-KW"/>
</dbReference>
<proteinExistence type="predicted"/>
<dbReference type="InterPro" id="IPR051120">
    <property type="entry name" value="ABC_AA/LPS_Transport"/>
</dbReference>
<evidence type="ECO:0000313" key="5">
    <source>
        <dbReference type="EMBL" id="TRW45912.1"/>
    </source>
</evidence>
<evidence type="ECO:0000313" key="6">
    <source>
        <dbReference type="Proteomes" id="UP000318693"/>
    </source>
</evidence>
<organism evidence="5 6">
    <name type="scientific">Georgenia yuyongxinii</name>
    <dbReference type="NCBI Taxonomy" id="2589797"/>
    <lineage>
        <taxon>Bacteria</taxon>
        <taxon>Bacillati</taxon>
        <taxon>Actinomycetota</taxon>
        <taxon>Actinomycetes</taxon>
        <taxon>Micrococcales</taxon>
        <taxon>Bogoriellaceae</taxon>
        <taxon>Georgenia</taxon>
    </lineage>
</organism>
<dbReference type="SUPFAM" id="SSF52540">
    <property type="entry name" value="P-loop containing nucleoside triphosphate hydrolases"/>
    <property type="match status" value="1"/>
</dbReference>
<dbReference type="Pfam" id="PF00005">
    <property type="entry name" value="ABC_tran"/>
    <property type="match status" value="1"/>
</dbReference>
<dbReference type="Proteomes" id="UP000318693">
    <property type="component" value="Unassembled WGS sequence"/>
</dbReference>
<dbReference type="PANTHER" id="PTHR45772:SF2">
    <property type="entry name" value="ABC TRANSPORTER ATP-BINDING PROTEIN"/>
    <property type="match status" value="1"/>
</dbReference>
<keyword evidence="6" id="KW-1185">Reference proteome</keyword>
<name>A0A552WSW8_9MICO</name>
<dbReference type="PROSITE" id="PS50893">
    <property type="entry name" value="ABC_TRANSPORTER_2"/>
    <property type="match status" value="1"/>
</dbReference>
<dbReference type="RefSeq" id="WP_143417973.1">
    <property type="nucleotide sequence ID" value="NZ_VJXR01000016.1"/>
</dbReference>
<reference evidence="5 6" key="1">
    <citation type="submission" date="2019-07" db="EMBL/GenBank/DDBJ databases">
        <title>Georgenia wutianyii sp. nov. and Georgenia *** sp. nov. isolated from plateau pika (Ochotona curzoniae) in the Qinghai-Tibet plateau of China.</title>
        <authorList>
            <person name="Tian Z."/>
        </authorList>
    </citation>
    <scope>NUCLEOTIDE SEQUENCE [LARGE SCALE GENOMIC DNA]</scope>
    <source>
        <strain evidence="5 6">Z446</strain>
    </source>
</reference>
<dbReference type="PANTHER" id="PTHR45772">
    <property type="entry name" value="CONSERVED COMPONENT OF ABC TRANSPORTER FOR NATURAL AMINO ACIDS-RELATED"/>
    <property type="match status" value="1"/>
</dbReference>